<protein>
    <submittedName>
        <fullName evidence="3">Uncharacterized protein</fullName>
    </submittedName>
</protein>
<dbReference type="Ensembl" id="ENSCMIT00000036311.1">
    <property type="protein sequence ID" value="ENSCMIP00000035782.1"/>
    <property type="gene ID" value="ENSCMIG00000015131.1"/>
</dbReference>
<name>A0A4W3J1I1_CALMI</name>
<evidence type="ECO:0000313" key="4">
    <source>
        <dbReference type="Proteomes" id="UP000314986"/>
    </source>
</evidence>
<dbReference type="InterPro" id="IPR002110">
    <property type="entry name" value="Ankyrin_rpt"/>
</dbReference>
<dbReference type="PANTHER" id="PTHR22677:SF3">
    <property type="entry name" value="ANKYRIN REPEAT DOMAIN-CONTAINING PROTEIN 60"/>
    <property type="match status" value="1"/>
</dbReference>
<reference evidence="4" key="1">
    <citation type="journal article" date="2006" name="Science">
        <title>Ancient noncoding elements conserved in the human genome.</title>
        <authorList>
            <person name="Venkatesh B."/>
            <person name="Kirkness E.F."/>
            <person name="Loh Y.H."/>
            <person name="Halpern A.L."/>
            <person name="Lee A.P."/>
            <person name="Johnson J."/>
            <person name="Dandona N."/>
            <person name="Viswanathan L.D."/>
            <person name="Tay A."/>
            <person name="Venter J.C."/>
            <person name="Strausberg R.L."/>
            <person name="Brenner S."/>
        </authorList>
    </citation>
    <scope>NUCLEOTIDE SEQUENCE [LARGE SCALE GENOMIC DNA]</scope>
</reference>
<proteinExistence type="predicted"/>
<dbReference type="InterPro" id="IPR036770">
    <property type="entry name" value="Ankyrin_rpt-contain_sf"/>
</dbReference>
<feature type="compositionally biased region" description="Basic and acidic residues" evidence="2">
    <location>
        <begin position="245"/>
        <end position="259"/>
    </location>
</feature>
<reference evidence="3" key="5">
    <citation type="submission" date="2025-09" db="UniProtKB">
        <authorList>
            <consortium name="Ensembl"/>
        </authorList>
    </citation>
    <scope>IDENTIFICATION</scope>
</reference>
<reference evidence="4" key="3">
    <citation type="journal article" date="2014" name="Nature">
        <title>Elephant shark genome provides unique insights into gnathostome evolution.</title>
        <authorList>
            <consortium name="International Elephant Shark Genome Sequencing Consortium"/>
            <person name="Venkatesh B."/>
            <person name="Lee A.P."/>
            <person name="Ravi V."/>
            <person name="Maurya A.K."/>
            <person name="Lian M.M."/>
            <person name="Swann J.B."/>
            <person name="Ohta Y."/>
            <person name="Flajnik M.F."/>
            <person name="Sutoh Y."/>
            <person name="Kasahara M."/>
            <person name="Hoon S."/>
            <person name="Gangu V."/>
            <person name="Roy S.W."/>
            <person name="Irimia M."/>
            <person name="Korzh V."/>
            <person name="Kondrychyn I."/>
            <person name="Lim Z.W."/>
            <person name="Tay B.H."/>
            <person name="Tohari S."/>
            <person name="Kong K.W."/>
            <person name="Ho S."/>
            <person name="Lorente-Galdos B."/>
            <person name="Quilez J."/>
            <person name="Marques-Bonet T."/>
            <person name="Raney B.J."/>
            <person name="Ingham P.W."/>
            <person name="Tay A."/>
            <person name="Hillier L.W."/>
            <person name="Minx P."/>
            <person name="Boehm T."/>
            <person name="Wilson R.K."/>
            <person name="Brenner S."/>
            <person name="Warren W.C."/>
        </authorList>
    </citation>
    <scope>NUCLEOTIDE SEQUENCE [LARGE SCALE GENOMIC DNA]</scope>
</reference>
<dbReference type="PROSITE" id="PS50297">
    <property type="entry name" value="ANK_REP_REGION"/>
    <property type="match status" value="1"/>
</dbReference>
<dbReference type="STRING" id="7868.ENSCMIP00000035782"/>
<dbReference type="PANTHER" id="PTHR22677">
    <property type="entry name" value="ANKYRIN REPEAT DOMAIN-CONTAINING PROTEIN 60"/>
    <property type="match status" value="1"/>
</dbReference>
<feature type="compositionally biased region" description="Polar residues" evidence="2">
    <location>
        <begin position="260"/>
        <end position="273"/>
    </location>
</feature>
<evidence type="ECO:0000256" key="1">
    <source>
        <dbReference type="PROSITE-ProRule" id="PRU00023"/>
    </source>
</evidence>
<dbReference type="Proteomes" id="UP000314986">
    <property type="component" value="Unassembled WGS sequence"/>
</dbReference>
<feature type="compositionally biased region" description="Basic and acidic residues" evidence="2">
    <location>
        <begin position="274"/>
        <end position="289"/>
    </location>
</feature>
<dbReference type="Gene3D" id="1.25.40.20">
    <property type="entry name" value="Ankyrin repeat-containing domain"/>
    <property type="match status" value="1"/>
</dbReference>
<dbReference type="AlphaFoldDB" id="A0A4W3J1I1"/>
<dbReference type="InParanoid" id="A0A4W3J1I1"/>
<feature type="region of interest" description="Disordered" evidence="2">
    <location>
        <begin position="1"/>
        <end position="20"/>
    </location>
</feature>
<dbReference type="SUPFAM" id="SSF48403">
    <property type="entry name" value="Ankyrin repeat"/>
    <property type="match status" value="1"/>
</dbReference>
<evidence type="ECO:0000313" key="3">
    <source>
        <dbReference type="Ensembl" id="ENSCMIP00000035782.1"/>
    </source>
</evidence>
<feature type="region of interest" description="Disordered" evidence="2">
    <location>
        <begin position="197"/>
        <end position="295"/>
    </location>
</feature>
<dbReference type="Pfam" id="PF12796">
    <property type="entry name" value="Ank_2"/>
    <property type="match status" value="1"/>
</dbReference>
<feature type="repeat" description="ANK" evidence="1">
    <location>
        <begin position="71"/>
        <end position="103"/>
    </location>
</feature>
<sequence>MGVTKDSTFNTPNSRRMNAAQREEWIAERASASLFIAAHRGHHSMVNLAYLLTVDVVCVHTGANTVTKTEIGNTALHVAALMGKSECIDQLLSFGALMSTPNNEGVTPQNYAQKRGNQASTRKFLLHQWKLRSASIHLRQHLDYSDLFPHQKFDSSLKTWRKGTHAKLYMLNLSKPSQFLGSAIGAPRRHGTGQITFSLTSRRDGSRHPGPGHVGPRDGKGTSMSIAQETRHHNSPRGSSNTSYEEVKSSENSSRHTDGASKTPSLGSSTAETNTKEPTMKNKHLEHSHTGKRKK</sequence>
<dbReference type="InterPro" id="IPR039323">
    <property type="entry name" value="ANKRD_45/46/60"/>
</dbReference>
<keyword evidence="4" id="KW-1185">Reference proteome</keyword>
<reference evidence="4" key="2">
    <citation type="journal article" date="2007" name="PLoS Biol.">
        <title>Survey sequencing and comparative analysis of the elephant shark (Callorhinchus milii) genome.</title>
        <authorList>
            <person name="Venkatesh B."/>
            <person name="Kirkness E.F."/>
            <person name="Loh Y.H."/>
            <person name="Halpern A.L."/>
            <person name="Lee A.P."/>
            <person name="Johnson J."/>
            <person name="Dandona N."/>
            <person name="Viswanathan L.D."/>
            <person name="Tay A."/>
            <person name="Venter J.C."/>
            <person name="Strausberg R.L."/>
            <person name="Brenner S."/>
        </authorList>
    </citation>
    <scope>NUCLEOTIDE SEQUENCE [LARGE SCALE GENOMIC DNA]</scope>
</reference>
<feature type="compositionally biased region" description="Polar residues" evidence="2">
    <location>
        <begin position="1"/>
        <end position="16"/>
    </location>
</feature>
<reference evidence="3" key="4">
    <citation type="submission" date="2025-08" db="UniProtKB">
        <authorList>
            <consortium name="Ensembl"/>
        </authorList>
    </citation>
    <scope>IDENTIFICATION</scope>
</reference>
<dbReference type="GeneTree" id="ENSGT00390000015137"/>
<dbReference type="PROSITE" id="PS50088">
    <property type="entry name" value="ANK_REPEAT"/>
    <property type="match status" value="1"/>
</dbReference>
<organism evidence="3 4">
    <name type="scientific">Callorhinchus milii</name>
    <name type="common">Ghost shark</name>
    <dbReference type="NCBI Taxonomy" id="7868"/>
    <lineage>
        <taxon>Eukaryota</taxon>
        <taxon>Metazoa</taxon>
        <taxon>Chordata</taxon>
        <taxon>Craniata</taxon>
        <taxon>Vertebrata</taxon>
        <taxon>Chondrichthyes</taxon>
        <taxon>Holocephali</taxon>
        <taxon>Chimaeriformes</taxon>
        <taxon>Callorhinchidae</taxon>
        <taxon>Callorhinchus</taxon>
    </lineage>
</organism>
<keyword evidence="1" id="KW-0040">ANK repeat</keyword>
<evidence type="ECO:0000256" key="2">
    <source>
        <dbReference type="SAM" id="MobiDB-lite"/>
    </source>
</evidence>
<accession>A0A4W3J1I1</accession>